<proteinExistence type="predicted"/>
<dbReference type="EMBL" id="QWLV01000002">
    <property type="protein sequence ID" value="RHW18134.1"/>
    <property type="molecule type" value="Genomic_DNA"/>
</dbReference>
<gene>
    <name evidence="4" type="ORF">D1610_06520</name>
</gene>
<feature type="compositionally biased region" description="Polar residues" evidence="1">
    <location>
        <begin position="48"/>
        <end position="71"/>
    </location>
</feature>
<evidence type="ECO:0000256" key="1">
    <source>
        <dbReference type="SAM" id="MobiDB-lite"/>
    </source>
</evidence>
<feature type="domain" description="Transferrin-binding protein B C-lobe/N-lobe beta-barrel" evidence="3">
    <location>
        <begin position="186"/>
        <end position="293"/>
    </location>
</feature>
<dbReference type="Gene3D" id="2.40.160.90">
    <property type="match status" value="2"/>
</dbReference>
<name>A0A396RNQ8_9SPHN</name>
<dbReference type="Proteomes" id="UP000266693">
    <property type="component" value="Unassembled WGS sequence"/>
</dbReference>
<sequence>MKTARLWPAIAACTLLAACGGGSTSGGGGIGSTPTPTPGPTPGPTPTNTSLADLQYSENFTNDAASGSGTIRKSDGGGSATAARSTVTVRYDAAARSYTITSGSRSQTFAPADRSASDSSAFFDVYYRTNGSTQDALSLTRPGSSGPLTYNYVGSGFWQRVSENSSSYTLGVDAFTYGVETPDAAMPRSGGAVYSIDLIGSSGLTTYSGAGSLSADFASSRLSMDVDFQEILDGGVVNPFLYDFSASAQIGGANRFEGTFRTNVFEQFSGQLNGRFYGPAAEEVGATFVGSGDYGSVIVGTITGRQDNTLPGRNQTLVDLVFSENFSTQFASFHYVLDSDGVIVRADRFGTSRLELGYDVQTDGYTLTGSFDNIDQFHPSSRVESKSNNLFTVYETVQGDRTNRLTMYNPGGGNDELALSYASFGRWEQIEPENGLPTAEFTREAAFVYGVRTAVDQMPRTGNAHFEGVAYGIANQPEAGGTLWDITGTSRFDVSFQSQGFTGSLNLAGTARNTGNPRDFGTYVIDDGRISSGAMSAAIMRNDQVLGGFHGNLYGPDASEIAGAFSFQTPLNNEVTAPYQLHYFSGIAVAKRTP</sequence>
<dbReference type="InterPro" id="IPR011250">
    <property type="entry name" value="OMP/PagP_B-barrel"/>
</dbReference>
<dbReference type="Pfam" id="PF01298">
    <property type="entry name" value="TbpB_B_D"/>
    <property type="match status" value="2"/>
</dbReference>
<dbReference type="OrthoDB" id="7529687at2"/>
<feature type="domain" description="Transferrin-binding protein B C-lobe/N-lobe beta-barrel" evidence="3">
    <location>
        <begin position="458"/>
        <end position="568"/>
    </location>
</feature>
<organism evidence="4 5">
    <name type="scientific">Sphingomonas gilva</name>
    <dbReference type="NCBI Taxonomy" id="2305907"/>
    <lineage>
        <taxon>Bacteria</taxon>
        <taxon>Pseudomonadati</taxon>
        <taxon>Pseudomonadota</taxon>
        <taxon>Alphaproteobacteria</taxon>
        <taxon>Sphingomonadales</taxon>
        <taxon>Sphingomonadaceae</taxon>
        <taxon>Sphingomonas</taxon>
    </lineage>
</organism>
<accession>A0A396RNQ8</accession>
<reference evidence="4 5" key="1">
    <citation type="submission" date="2018-08" db="EMBL/GenBank/DDBJ databases">
        <title>The multiple taxonomic identification of Sphingomonas gilva.</title>
        <authorList>
            <person name="Zhu D."/>
            <person name="Zheng S."/>
        </authorList>
    </citation>
    <scope>NUCLEOTIDE SEQUENCE [LARGE SCALE GENOMIC DNA]</scope>
    <source>
        <strain evidence="4 5">ZDH117</strain>
    </source>
</reference>
<dbReference type="InterPro" id="IPR001677">
    <property type="entry name" value="TbpB_B_D"/>
</dbReference>
<evidence type="ECO:0000259" key="3">
    <source>
        <dbReference type="Pfam" id="PF01298"/>
    </source>
</evidence>
<feature type="signal peptide" evidence="2">
    <location>
        <begin position="1"/>
        <end position="17"/>
    </location>
</feature>
<evidence type="ECO:0000313" key="4">
    <source>
        <dbReference type="EMBL" id="RHW18134.1"/>
    </source>
</evidence>
<keyword evidence="2" id="KW-0732">Signal</keyword>
<dbReference type="PROSITE" id="PS51257">
    <property type="entry name" value="PROKAR_LIPOPROTEIN"/>
    <property type="match status" value="1"/>
</dbReference>
<evidence type="ECO:0000313" key="5">
    <source>
        <dbReference type="Proteomes" id="UP000266693"/>
    </source>
</evidence>
<feature type="chain" id="PRO_5017290426" description="Transferrin-binding protein B C-lobe/N-lobe beta-barrel domain-containing protein" evidence="2">
    <location>
        <begin position="18"/>
        <end position="594"/>
    </location>
</feature>
<keyword evidence="5" id="KW-1185">Reference proteome</keyword>
<dbReference type="AlphaFoldDB" id="A0A396RNQ8"/>
<dbReference type="SUPFAM" id="SSF56925">
    <property type="entry name" value="OMPA-like"/>
    <property type="match status" value="2"/>
</dbReference>
<protein>
    <recommendedName>
        <fullName evidence="3">Transferrin-binding protein B C-lobe/N-lobe beta-barrel domain-containing protein</fullName>
    </recommendedName>
</protein>
<feature type="compositionally biased region" description="Pro residues" evidence="1">
    <location>
        <begin position="35"/>
        <end position="45"/>
    </location>
</feature>
<evidence type="ECO:0000256" key="2">
    <source>
        <dbReference type="SAM" id="SignalP"/>
    </source>
</evidence>
<feature type="region of interest" description="Disordered" evidence="1">
    <location>
        <begin position="27"/>
        <end position="83"/>
    </location>
</feature>
<comment type="caution">
    <text evidence="4">The sequence shown here is derived from an EMBL/GenBank/DDBJ whole genome shotgun (WGS) entry which is preliminary data.</text>
</comment>